<gene>
    <name evidence="1" type="ORF">SCALOS_LOCUS8544</name>
</gene>
<dbReference type="Proteomes" id="UP000789860">
    <property type="component" value="Unassembled WGS sequence"/>
</dbReference>
<organism evidence="1 2">
    <name type="scientific">Scutellospora calospora</name>
    <dbReference type="NCBI Taxonomy" id="85575"/>
    <lineage>
        <taxon>Eukaryota</taxon>
        <taxon>Fungi</taxon>
        <taxon>Fungi incertae sedis</taxon>
        <taxon>Mucoromycota</taxon>
        <taxon>Glomeromycotina</taxon>
        <taxon>Glomeromycetes</taxon>
        <taxon>Diversisporales</taxon>
        <taxon>Gigasporaceae</taxon>
        <taxon>Scutellospora</taxon>
    </lineage>
</organism>
<feature type="non-terminal residue" evidence="1">
    <location>
        <position position="372"/>
    </location>
</feature>
<accession>A0ACA9NHP5</accession>
<evidence type="ECO:0000313" key="1">
    <source>
        <dbReference type="EMBL" id="CAG8647440.1"/>
    </source>
</evidence>
<proteinExistence type="predicted"/>
<comment type="caution">
    <text evidence="1">The sequence shown here is derived from an EMBL/GenBank/DDBJ whole genome shotgun (WGS) entry which is preliminary data.</text>
</comment>
<keyword evidence="2" id="KW-1185">Reference proteome</keyword>
<dbReference type="EMBL" id="CAJVPM010022943">
    <property type="protein sequence ID" value="CAG8647440.1"/>
    <property type="molecule type" value="Genomic_DNA"/>
</dbReference>
<name>A0ACA9NHP5_9GLOM</name>
<protein>
    <submittedName>
        <fullName evidence="1">1932_t:CDS:1</fullName>
    </submittedName>
</protein>
<evidence type="ECO:0000313" key="2">
    <source>
        <dbReference type="Proteomes" id="UP000789860"/>
    </source>
</evidence>
<reference evidence="1" key="1">
    <citation type="submission" date="2021-06" db="EMBL/GenBank/DDBJ databases">
        <authorList>
            <person name="Kallberg Y."/>
            <person name="Tangrot J."/>
            <person name="Rosling A."/>
        </authorList>
    </citation>
    <scope>NUCLEOTIDE SEQUENCE</scope>
    <source>
        <strain evidence="1">AU212A</strain>
    </source>
</reference>
<sequence>MCFSRCDLRSGCCFEATGERLPKVGAGIGAGVAQNPRCSGSSTRASDCRRFVAGVIRWHERGLQAVRRRDLDITRNLVKTDTFDVELVITAKYRTIAGYDTKARGIDNSRACHGGSGIQPTRNHLATMDDYILEARERKPARKRNLDPLPLLIRLLLHLGTERNSTHDPIPELLINHTLVRIPIVLHNLIQPVNQRLTRRHFERAAAVREVHQLRLAQLGFGDVEDLGEVHEVLLRGGRVAVEHGGRGDFFAAEGLGDGFEGEVLGFFGGEEDAAVGGEEGSFNGILRRKFAVGLIADLDAIKGAERDAIRREEVRDEAIVGGTYGRCCVVQWWCVLIDKQLGNLDKRGEVEGLEAIEAAGGVVVSQWQAAG</sequence>